<evidence type="ECO:0000313" key="1">
    <source>
        <dbReference type="EMBL" id="PKK78814.1"/>
    </source>
</evidence>
<dbReference type="VEuPathDB" id="FungiDB:RhiirFUN_021856"/>
<reference evidence="1 2" key="2">
    <citation type="submission" date="2017-10" db="EMBL/GenBank/DDBJ databases">
        <title>Extensive intraspecific genome diversity in a model arbuscular mycorrhizal fungus.</title>
        <authorList>
            <person name="Chen E.C.H."/>
            <person name="Morin E."/>
            <person name="Baudet D."/>
            <person name="Noel J."/>
            <person name="Ndikumana S."/>
            <person name="Charron P."/>
            <person name="St-Onge C."/>
            <person name="Giorgi J."/>
            <person name="Grigoriev I.V."/>
            <person name="Roux C."/>
            <person name="Martin F.M."/>
            <person name="Corradi N."/>
        </authorList>
    </citation>
    <scope>NUCLEOTIDE SEQUENCE [LARGE SCALE GENOMIC DNA]</scope>
    <source>
        <strain evidence="1 2">C2</strain>
    </source>
</reference>
<name>A0A2N1NY53_9GLOM</name>
<accession>A0A2N1NY53</accession>
<dbReference type="Gene3D" id="3.40.50.410">
    <property type="entry name" value="von Willebrand factor, type A domain"/>
    <property type="match status" value="1"/>
</dbReference>
<evidence type="ECO:0008006" key="3">
    <source>
        <dbReference type="Google" id="ProtNLM"/>
    </source>
</evidence>
<dbReference type="OrthoDB" id="409136at2759"/>
<dbReference type="Proteomes" id="UP000233469">
    <property type="component" value="Unassembled WGS sequence"/>
</dbReference>
<proteinExistence type="predicted"/>
<gene>
    <name evidence="1" type="ORF">RhiirC2_769796</name>
</gene>
<dbReference type="VEuPathDB" id="FungiDB:RhiirA1_438236"/>
<evidence type="ECO:0000313" key="2">
    <source>
        <dbReference type="Proteomes" id="UP000233469"/>
    </source>
</evidence>
<dbReference type="SUPFAM" id="SSF53300">
    <property type="entry name" value="vWA-like"/>
    <property type="match status" value="1"/>
</dbReference>
<dbReference type="AlphaFoldDB" id="A0A2N1NY53"/>
<organism evidence="1 2">
    <name type="scientific">Rhizophagus irregularis</name>
    <dbReference type="NCBI Taxonomy" id="588596"/>
    <lineage>
        <taxon>Eukaryota</taxon>
        <taxon>Fungi</taxon>
        <taxon>Fungi incertae sedis</taxon>
        <taxon>Mucoromycota</taxon>
        <taxon>Glomeromycotina</taxon>
        <taxon>Glomeromycetes</taxon>
        <taxon>Glomerales</taxon>
        <taxon>Glomeraceae</taxon>
        <taxon>Rhizophagus</taxon>
    </lineage>
</organism>
<dbReference type="InterPro" id="IPR036465">
    <property type="entry name" value="vWFA_dom_sf"/>
</dbReference>
<dbReference type="VEuPathDB" id="FungiDB:FUN_000824"/>
<sequence>MEIAKATTQSTQINCAIKASNEFAKNLHRDGLDRGCIQYLMTLCNVASGGTRLYDSMVNVIKTFHSNGDRSRPWILVVVTDGDDNNSSLSFKKF</sequence>
<dbReference type="EMBL" id="LLXL01000067">
    <property type="protein sequence ID" value="PKK78814.1"/>
    <property type="molecule type" value="Genomic_DNA"/>
</dbReference>
<protein>
    <recommendedName>
        <fullName evidence="3">VWFA domain-containing protein</fullName>
    </recommendedName>
</protein>
<reference evidence="1 2" key="1">
    <citation type="submission" date="2016-04" db="EMBL/GenBank/DDBJ databases">
        <title>Genome analyses suggest a sexual origin of heterokaryosis in a supposedly ancient asexual fungus.</title>
        <authorList>
            <person name="Ropars J."/>
            <person name="Sedzielewska K."/>
            <person name="Noel J."/>
            <person name="Charron P."/>
            <person name="Farinelli L."/>
            <person name="Marton T."/>
            <person name="Kruger M."/>
            <person name="Pelin A."/>
            <person name="Brachmann A."/>
            <person name="Corradi N."/>
        </authorList>
    </citation>
    <scope>NUCLEOTIDE SEQUENCE [LARGE SCALE GENOMIC DNA]</scope>
    <source>
        <strain evidence="1 2">C2</strain>
    </source>
</reference>
<comment type="caution">
    <text evidence="1">The sequence shown here is derived from an EMBL/GenBank/DDBJ whole genome shotgun (WGS) entry which is preliminary data.</text>
</comment>